<name>A0ABR8JUS7_9BACT</name>
<sequence length="280" mass="30654">MKQLHSFASLLTKGLLLAGIALVVPACSQREEVQPDLSTRSESAAKTEKTFYGPAVPLGQGVGRAWVTVNAAGTPTAMGVDISARSVAAQGTAPTEHTFRLPQQVAVPPFDHIEIGWNPNGHEPNNIYTLPHFDLHFYMITEAFQATIPFLAPVVNGAPVFDLFPAPGYLPVAYQMGPGLVPNMGAHSVDVLAPEFNGGVFSKTFIYGSYQGHITFLEPMFTLDYLTSLNNQTSFNPIPIRPPQYVERAGYYPTSYTISYDDSPEQYRISLNNLVYRLAR</sequence>
<dbReference type="RefSeq" id="WP_190922776.1">
    <property type="nucleotide sequence ID" value="NZ_JACXAC010000002.1"/>
</dbReference>
<evidence type="ECO:0008006" key="4">
    <source>
        <dbReference type="Google" id="ProtNLM"/>
    </source>
</evidence>
<keyword evidence="3" id="KW-1185">Reference proteome</keyword>
<feature type="chain" id="PRO_5047170313" description="DUF5602 domain-containing protein" evidence="1">
    <location>
        <begin position="19"/>
        <end position="280"/>
    </location>
</feature>
<evidence type="ECO:0000256" key="1">
    <source>
        <dbReference type="SAM" id="SignalP"/>
    </source>
</evidence>
<feature type="signal peptide" evidence="1">
    <location>
        <begin position="1"/>
        <end position="18"/>
    </location>
</feature>
<proteinExistence type="predicted"/>
<organism evidence="2 3">
    <name type="scientific">Hymenobacter armeniacus</name>
    <dbReference type="NCBI Taxonomy" id="2771358"/>
    <lineage>
        <taxon>Bacteria</taxon>
        <taxon>Pseudomonadati</taxon>
        <taxon>Bacteroidota</taxon>
        <taxon>Cytophagia</taxon>
        <taxon>Cytophagales</taxon>
        <taxon>Hymenobacteraceae</taxon>
        <taxon>Hymenobacter</taxon>
    </lineage>
</organism>
<protein>
    <recommendedName>
        <fullName evidence="4">DUF5602 domain-containing protein</fullName>
    </recommendedName>
</protein>
<dbReference type="Proteomes" id="UP000606003">
    <property type="component" value="Unassembled WGS sequence"/>
</dbReference>
<dbReference type="InterPro" id="IPR033786">
    <property type="entry name" value="TTHB210-like"/>
</dbReference>
<dbReference type="EMBL" id="JACXAC010000002">
    <property type="protein sequence ID" value="MBD2721494.1"/>
    <property type="molecule type" value="Genomic_DNA"/>
</dbReference>
<gene>
    <name evidence="2" type="ORF">IC234_05085</name>
</gene>
<dbReference type="CDD" id="cd11669">
    <property type="entry name" value="TTHB210-like"/>
    <property type="match status" value="1"/>
</dbReference>
<evidence type="ECO:0000313" key="2">
    <source>
        <dbReference type="EMBL" id="MBD2721494.1"/>
    </source>
</evidence>
<reference evidence="2 3" key="1">
    <citation type="submission" date="2020-09" db="EMBL/GenBank/DDBJ databases">
        <authorList>
            <person name="Kim M.K."/>
        </authorList>
    </citation>
    <scope>NUCLEOTIDE SEQUENCE [LARGE SCALE GENOMIC DNA]</scope>
    <source>
        <strain evidence="2 3">BT189</strain>
    </source>
</reference>
<accession>A0ABR8JUS7</accession>
<comment type="caution">
    <text evidence="2">The sequence shown here is derived from an EMBL/GenBank/DDBJ whole genome shotgun (WGS) entry which is preliminary data.</text>
</comment>
<evidence type="ECO:0000313" key="3">
    <source>
        <dbReference type="Proteomes" id="UP000606003"/>
    </source>
</evidence>
<keyword evidence="1" id="KW-0732">Signal</keyword>